<dbReference type="GO" id="GO:0003676">
    <property type="term" value="F:nucleic acid binding"/>
    <property type="evidence" value="ECO:0007669"/>
    <property type="project" value="InterPro"/>
</dbReference>
<reference evidence="4" key="1">
    <citation type="journal article" date="2005" name="PLoS Biol.">
        <title>The genomes of Oryza sativa: a history of duplications.</title>
        <authorList>
            <person name="Yu J."/>
            <person name="Wang J."/>
            <person name="Lin W."/>
            <person name="Li S."/>
            <person name="Li H."/>
            <person name="Zhou J."/>
            <person name="Ni P."/>
            <person name="Dong W."/>
            <person name="Hu S."/>
            <person name="Zeng C."/>
            <person name="Zhang J."/>
            <person name="Zhang Y."/>
            <person name="Li R."/>
            <person name="Xu Z."/>
            <person name="Li S."/>
            <person name="Li X."/>
            <person name="Zheng H."/>
            <person name="Cong L."/>
            <person name="Lin L."/>
            <person name="Yin J."/>
            <person name="Geng J."/>
            <person name="Li G."/>
            <person name="Shi J."/>
            <person name="Liu J."/>
            <person name="Lv H."/>
            <person name="Li J."/>
            <person name="Wang J."/>
            <person name="Deng Y."/>
            <person name="Ran L."/>
            <person name="Shi X."/>
            <person name="Wang X."/>
            <person name="Wu Q."/>
            <person name="Li C."/>
            <person name="Ren X."/>
            <person name="Wang J."/>
            <person name="Wang X."/>
            <person name="Li D."/>
            <person name="Liu D."/>
            <person name="Zhang X."/>
            <person name="Ji Z."/>
            <person name="Zhao W."/>
            <person name="Sun Y."/>
            <person name="Zhang Z."/>
            <person name="Bao J."/>
            <person name="Han Y."/>
            <person name="Dong L."/>
            <person name="Ji J."/>
            <person name="Chen P."/>
            <person name="Wu S."/>
            <person name="Liu J."/>
            <person name="Xiao Y."/>
            <person name="Bu D."/>
            <person name="Tan J."/>
            <person name="Yang L."/>
            <person name="Ye C."/>
            <person name="Zhang J."/>
            <person name="Xu J."/>
            <person name="Zhou Y."/>
            <person name="Yu Y."/>
            <person name="Zhang B."/>
            <person name="Zhuang S."/>
            <person name="Wei H."/>
            <person name="Liu B."/>
            <person name="Lei M."/>
            <person name="Yu H."/>
            <person name="Li Y."/>
            <person name="Xu H."/>
            <person name="Wei S."/>
            <person name="He X."/>
            <person name="Fang L."/>
            <person name="Zhang Z."/>
            <person name="Zhang Y."/>
            <person name="Huang X."/>
            <person name="Su Z."/>
            <person name="Tong W."/>
            <person name="Li J."/>
            <person name="Tong Z."/>
            <person name="Li S."/>
            <person name="Ye J."/>
            <person name="Wang L."/>
            <person name="Fang L."/>
            <person name="Lei T."/>
            <person name="Chen C."/>
            <person name="Chen H."/>
            <person name="Xu Z."/>
            <person name="Li H."/>
            <person name="Huang H."/>
            <person name="Zhang F."/>
            <person name="Xu H."/>
            <person name="Li N."/>
            <person name="Zhao C."/>
            <person name="Li S."/>
            <person name="Dong L."/>
            <person name="Huang Y."/>
            <person name="Li L."/>
            <person name="Xi Y."/>
            <person name="Qi Q."/>
            <person name="Li W."/>
            <person name="Zhang B."/>
            <person name="Hu W."/>
            <person name="Zhang Y."/>
            <person name="Tian X."/>
            <person name="Jiao Y."/>
            <person name="Liang X."/>
            <person name="Jin J."/>
            <person name="Gao L."/>
            <person name="Zheng W."/>
            <person name="Hao B."/>
            <person name="Liu S."/>
            <person name="Wang W."/>
            <person name="Yuan L."/>
            <person name="Cao M."/>
            <person name="McDermott J."/>
            <person name="Samudrala R."/>
            <person name="Wang J."/>
            <person name="Wong G.K."/>
            <person name="Yang H."/>
        </authorList>
    </citation>
    <scope>NUCLEOTIDE SEQUENCE [LARGE SCALE GENOMIC DNA]</scope>
</reference>
<evidence type="ECO:0000313" key="4">
    <source>
        <dbReference type="EMBL" id="EEE50747.1"/>
    </source>
</evidence>
<feature type="domain" description="CCHC-type" evidence="3">
    <location>
        <begin position="257"/>
        <end position="271"/>
    </location>
</feature>
<dbReference type="EMBL" id="CM000147">
    <property type="protein sequence ID" value="EEE50747.1"/>
    <property type="molecule type" value="Genomic_DNA"/>
</dbReference>
<feature type="compositionally biased region" description="Basic residues" evidence="2">
    <location>
        <begin position="653"/>
        <end position="676"/>
    </location>
</feature>
<proteinExistence type="predicted"/>
<reference evidence="4" key="2">
    <citation type="submission" date="2008-12" db="EMBL/GenBank/DDBJ databases">
        <title>Improved gene annotation of the rice (Oryza sativa) genomes.</title>
        <authorList>
            <person name="Wang J."/>
            <person name="Li R."/>
            <person name="Fan W."/>
            <person name="Huang Q."/>
            <person name="Zhang J."/>
            <person name="Zhou Y."/>
            <person name="Hu Y."/>
            <person name="Zi S."/>
            <person name="Li J."/>
            <person name="Ni P."/>
            <person name="Zheng H."/>
            <person name="Zhang Y."/>
            <person name="Zhao M."/>
            <person name="Hao Q."/>
            <person name="McDermott J."/>
            <person name="Samudrala R."/>
            <person name="Kristiansen K."/>
            <person name="Wong G.K.-S."/>
        </authorList>
    </citation>
    <scope>NUCLEOTIDE SEQUENCE</scope>
</reference>
<feature type="region of interest" description="Disordered" evidence="2">
    <location>
        <begin position="174"/>
        <end position="213"/>
    </location>
</feature>
<sequence length="676" mass="76112">MPWALLEGSRAGDTQAAQCCSTGLSQLGSVGFHGDGDMSARREERCGDGDSLHGAGWSIRDLIPKQVEEIELPSRWLWVPRGRVLEPQLGFPARKAEIHKFGGSARRIWKAARRRVDSRSFAEVVRGDSMERRPPNPRPDQWQSNKRRAVDEEQRDWGDRAPWEREEEELRGRLLGQNQRRPEGRWRPDERREGGRNWQGEKGRVWQGEQREGLDVRRFDKGRKEQVQEGPREDTIKCYNCGEFGHHLVRCTKPSLCYVCKSSGHISSHCPTMMGSCKRVEIKFKGYGVNEQGFYSMKIDVPAGEGSKTACRGILSVIRGKGSVPKVMAELSSLFKGLKWDWKVRQINDNDFLVDFPNPEARSKLTLVKSFDFDKFPIKASVTESKMTVDELWEVEKDSLKGTDLLPPDGNDDEEEDDRDEDKKDQEKKEEGDKGDLMDIDLQKKYAIRGYEDEEDGKCAIPTDSDIEKMREEENEGEDEEHEQGACEDVMGQIIEEEAFLKVERKNKKKGVIPAKRQGLRVRDKNVPVQLKAEIRKSKVNLNPGTSNPYAIFNSVDRNILKEIASASCITLGDSEEEINVNLEAICAREVAQAALFEAEQNLISMAAVDDSTGREEIEGAVTDETTHQEGVASDGLTVVDEEPIGEGLVKLKPGKGSRKGSVLKKKGGGGRRKKS</sequence>
<dbReference type="PROSITE" id="PS50158">
    <property type="entry name" value="ZF_CCHC"/>
    <property type="match status" value="2"/>
</dbReference>
<feature type="compositionally biased region" description="Basic and acidic residues" evidence="2">
    <location>
        <begin position="148"/>
        <end position="158"/>
    </location>
</feature>
<keyword evidence="1" id="KW-0863">Zinc-finger</keyword>
<feature type="compositionally biased region" description="Basic and acidic residues" evidence="2">
    <location>
        <begin position="180"/>
        <end position="213"/>
    </location>
</feature>
<dbReference type="InterPro" id="IPR036875">
    <property type="entry name" value="Znf_CCHC_sf"/>
</dbReference>
<evidence type="ECO:0000259" key="3">
    <source>
        <dbReference type="PROSITE" id="PS50158"/>
    </source>
</evidence>
<protein>
    <recommendedName>
        <fullName evidence="3">CCHC-type domain-containing protein</fullName>
    </recommendedName>
</protein>
<keyword evidence="1" id="KW-0479">Metal-binding</keyword>
<evidence type="ECO:0000256" key="2">
    <source>
        <dbReference type="SAM" id="MobiDB-lite"/>
    </source>
</evidence>
<dbReference type="PANTHER" id="PTHR33170:SF2">
    <property type="entry name" value="OS12G0531500 PROTEIN"/>
    <property type="match status" value="1"/>
</dbReference>
<feature type="region of interest" description="Disordered" evidence="2">
    <location>
        <begin position="126"/>
        <end position="158"/>
    </location>
</feature>
<dbReference type="SMART" id="SM00343">
    <property type="entry name" value="ZnF_C2HC"/>
    <property type="match status" value="2"/>
</dbReference>
<accession>B9G812</accession>
<feature type="domain" description="CCHC-type" evidence="3">
    <location>
        <begin position="237"/>
        <end position="253"/>
    </location>
</feature>
<feature type="region of interest" description="Disordered" evidence="2">
    <location>
        <begin position="644"/>
        <end position="676"/>
    </location>
</feature>
<dbReference type="PANTHER" id="PTHR33170">
    <property type="entry name" value="DUF4283 DOMAIN-CONTAINING PROTEIN-RELATED"/>
    <property type="match status" value="1"/>
</dbReference>
<dbReference type="SUPFAM" id="SSF57756">
    <property type="entry name" value="Retrovirus zinc finger-like domains"/>
    <property type="match status" value="1"/>
</dbReference>
<gene>
    <name evidence="4" type="ORF">OsJ_31080</name>
</gene>
<dbReference type="Gene3D" id="4.10.60.10">
    <property type="entry name" value="Zinc finger, CCHC-type"/>
    <property type="match status" value="1"/>
</dbReference>
<dbReference type="GO" id="GO:0008270">
    <property type="term" value="F:zinc ion binding"/>
    <property type="evidence" value="ECO:0007669"/>
    <property type="project" value="UniProtKB-KW"/>
</dbReference>
<evidence type="ECO:0000256" key="1">
    <source>
        <dbReference type="PROSITE-ProRule" id="PRU00047"/>
    </source>
</evidence>
<dbReference type="InterPro" id="IPR001878">
    <property type="entry name" value="Znf_CCHC"/>
</dbReference>
<dbReference type="AlphaFoldDB" id="B9G812"/>
<dbReference type="Proteomes" id="UP000007752">
    <property type="component" value="Chromosome 10"/>
</dbReference>
<dbReference type="Pfam" id="PF00098">
    <property type="entry name" value="zf-CCHC"/>
    <property type="match status" value="1"/>
</dbReference>
<keyword evidence="1" id="KW-0862">Zinc</keyword>
<name>B9G812_ORYSJ</name>
<feature type="compositionally biased region" description="Basic and acidic residues" evidence="2">
    <location>
        <begin position="421"/>
        <end position="437"/>
    </location>
</feature>
<feature type="region of interest" description="Disordered" evidence="2">
    <location>
        <begin position="399"/>
        <end position="437"/>
    </location>
</feature>
<feature type="region of interest" description="Disordered" evidence="2">
    <location>
        <begin position="453"/>
        <end position="485"/>
    </location>
</feature>
<feature type="compositionally biased region" description="Acidic residues" evidence="2">
    <location>
        <begin position="473"/>
        <end position="482"/>
    </location>
</feature>
<organism evidence="4">
    <name type="scientific">Oryza sativa subsp. japonica</name>
    <name type="common">Rice</name>
    <dbReference type="NCBI Taxonomy" id="39947"/>
    <lineage>
        <taxon>Eukaryota</taxon>
        <taxon>Viridiplantae</taxon>
        <taxon>Streptophyta</taxon>
        <taxon>Embryophyta</taxon>
        <taxon>Tracheophyta</taxon>
        <taxon>Spermatophyta</taxon>
        <taxon>Magnoliopsida</taxon>
        <taxon>Liliopsida</taxon>
        <taxon>Poales</taxon>
        <taxon>Poaceae</taxon>
        <taxon>BOP clade</taxon>
        <taxon>Oryzoideae</taxon>
        <taxon>Oryzeae</taxon>
        <taxon>Oryzinae</taxon>
        <taxon>Oryza</taxon>
        <taxon>Oryza sativa</taxon>
    </lineage>
</organism>
<feature type="compositionally biased region" description="Acidic residues" evidence="2">
    <location>
        <begin position="410"/>
        <end position="420"/>
    </location>
</feature>